<evidence type="ECO:0000313" key="11">
    <source>
        <dbReference type="Proteomes" id="UP001596549"/>
    </source>
</evidence>
<dbReference type="PANTHER" id="PTHR30487:SF0">
    <property type="entry name" value="PREPILIN LEADER PEPTIDASE_N-METHYLTRANSFERASE-RELATED"/>
    <property type="match status" value="1"/>
</dbReference>
<feature type="domain" description="Prepilin peptidase A24 N-terminal" evidence="9">
    <location>
        <begin position="12"/>
        <end position="91"/>
    </location>
</feature>
<evidence type="ECO:0000259" key="9">
    <source>
        <dbReference type="Pfam" id="PF06750"/>
    </source>
</evidence>
<keyword evidence="6 7" id="KW-0472">Membrane</keyword>
<evidence type="ECO:0000256" key="5">
    <source>
        <dbReference type="ARBA" id="ARBA00022989"/>
    </source>
</evidence>
<dbReference type="GO" id="GO:0016787">
    <property type="term" value="F:hydrolase activity"/>
    <property type="evidence" value="ECO:0007669"/>
    <property type="project" value="UniProtKB-KW"/>
</dbReference>
<feature type="transmembrane region" description="Helical" evidence="7">
    <location>
        <begin position="75"/>
        <end position="95"/>
    </location>
</feature>
<feature type="transmembrane region" description="Helical" evidence="7">
    <location>
        <begin position="193"/>
        <end position="217"/>
    </location>
</feature>
<feature type="transmembrane region" description="Helical" evidence="7">
    <location>
        <begin position="128"/>
        <end position="145"/>
    </location>
</feature>
<evidence type="ECO:0000313" key="10">
    <source>
        <dbReference type="EMBL" id="MFC7373001.1"/>
    </source>
</evidence>
<dbReference type="RefSeq" id="WP_379750567.1">
    <property type="nucleotide sequence ID" value="NZ_JBHTCP010000049.1"/>
</dbReference>
<dbReference type="InterPro" id="IPR010627">
    <property type="entry name" value="Prepilin_pept_A24_N"/>
</dbReference>
<comment type="similarity">
    <text evidence="2">Belongs to the peptidase A24 family.</text>
</comment>
<evidence type="ECO:0000256" key="2">
    <source>
        <dbReference type="ARBA" id="ARBA00005801"/>
    </source>
</evidence>
<keyword evidence="5 7" id="KW-1133">Transmembrane helix</keyword>
<feature type="transmembrane region" description="Helical" evidence="7">
    <location>
        <begin position="151"/>
        <end position="172"/>
    </location>
</feature>
<feature type="transmembrane region" description="Helical" evidence="7">
    <location>
        <begin position="223"/>
        <end position="240"/>
    </location>
</feature>
<dbReference type="PANTHER" id="PTHR30487">
    <property type="entry name" value="TYPE 4 PREPILIN-LIKE PROTEINS LEADER PEPTIDE-PROCESSING ENZYME"/>
    <property type="match status" value="1"/>
</dbReference>
<organism evidence="10 11">
    <name type="scientific">Fictibacillus iocasae</name>
    <dbReference type="NCBI Taxonomy" id="2715437"/>
    <lineage>
        <taxon>Bacteria</taxon>
        <taxon>Bacillati</taxon>
        <taxon>Bacillota</taxon>
        <taxon>Bacilli</taxon>
        <taxon>Bacillales</taxon>
        <taxon>Fictibacillaceae</taxon>
        <taxon>Fictibacillus</taxon>
    </lineage>
</organism>
<feature type="transmembrane region" description="Helical" evidence="7">
    <location>
        <begin position="101"/>
        <end position="121"/>
    </location>
</feature>
<evidence type="ECO:0000259" key="8">
    <source>
        <dbReference type="Pfam" id="PF01478"/>
    </source>
</evidence>
<evidence type="ECO:0000256" key="7">
    <source>
        <dbReference type="SAM" id="Phobius"/>
    </source>
</evidence>
<keyword evidence="4 7" id="KW-0812">Transmembrane</keyword>
<dbReference type="Gene3D" id="1.20.120.1220">
    <property type="match status" value="1"/>
</dbReference>
<dbReference type="InterPro" id="IPR050882">
    <property type="entry name" value="Prepilin_peptidase/N-MTase"/>
</dbReference>
<keyword evidence="11" id="KW-1185">Reference proteome</keyword>
<feature type="transmembrane region" description="Helical" evidence="7">
    <location>
        <begin position="6"/>
        <end position="24"/>
    </location>
</feature>
<dbReference type="EC" id="3.4.23.-" evidence="10"/>
<evidence type="ECO:0000256" key="3">
    <source>
        <dbReference type="ARBA" id="ARBA00022475"/>
    </source>
</evidence>
<gene>
    <name evidence="10" type="ORF">ACFQPF_15280</name>
</gene>
<feature type="domain" description="Prepilin type IV endopeptidase peptidase" evidence="8">
    <location>
        <begin position="106"/>
        <end position="208"/>
    </location>
</feature>
<comment type="subcellular location">
    <subcellularLocation>
        <location evidence="1">Cell membrane</location>
        <topology evidence="1">Multi-pass membrane protein</topology>
    </subcellularLocation>
</comment>
<accession>A0ABW2NTX7</accession>
<dbReference type="Pfam" id="PF01478">
    <property type="entry name" value="Peptidase_A24"/>
    <property type="match status" value="1"/>
</dbReference>
<evidence type="ECO:0000256" key="6">
    <source>
        <dbReference type="ARBA" id="ARBA00023136"/>
    </source>
</evidence>
<name>A0ABW2NTX7_9BACL</name>
<dbReference type="Proteomes" id="UP001596549">
    <property type="component" value="Unassembled WGS sequence"/>
</dbReference>
<protein>
    <submittedName>
        <fullName evidence="10">Prepilin peptidase</fullName>
        <ecNumber evidence="10">3.4.23.-</ecNumber>
    </submittedName>
</protein>
<keyword evidence="10" id="KW-0378">Hydrolase</keyword>
<keyword evidence="3" id="KW-1003">Cell membrane</keyword>
<dbReference type="EMBL" id="JBHTCP010000049">
    <property type="protein sequence ID" value="MFC7373001.1"/>
    <property type="molecule type" value="Genomic_DNA"/>
</dbReference>
<reference evidence="11" key="1">
    <citation type="journal article" date="2019" name="Int. J. Syst. Evol. Microbiol.">
        <title>The Global Catalogue of Microorganisms (GCM) 10K type strain sequencing project: providing services to taxonomists for standard genome sequencing and annotation.</title>
        <authorList>
            <consortium name="The Broad Institute Genomics Platform"/>
            <consortium name="The Broad Institute Genome Sequencing Center for Infectious Disease"/>
            <person name="Wu L."/>
            <person name="Ma J."/>
        </authorList>
    </citation>
    <scope>NUCLEOTIDE SEQUENCE [LARGE SCALE GENOMIC DNA]</scope>
    <source>
        <strain evidence="11">NBRC 106396</strain>
    </source>
</reference>
<sequence>MIYNLLYTYLFIAGSVFGSFYNVVGLRVPQKKSIITPGSHCVTCDRSLRWTELVPVWSWLLQGGKCKGCGTRIAILYPLIELTTAILFALSPLVVGWSKELPVALALVSLLMIVLVSDITYMIISDKVLLFFLPLFVLLRVLSPLEPWYNMIAGAALGFILLLLIAMISKGGMGGGDIKLMGVLGIVLGWKGVLMAFFLASLSGALIGMALMAAGIVKRREPIPFGPFLVLGALCSYFLYDELMSFYFSIMTFS</sequence>
<evidence type="ECO:0000256" key="1">
    <source>
        <dbReference type="ARBA" id="ARBA00004651"/>
    </source>
</evidence>
<dbReference type="InterPro" id="IPR000045">
    <property type="entry name" value="Prepilin_IV_endopep_pep"/>
</dbReference>
<proteinExistence type="inferred from homology"/>
<comment type="caution">
    <text evidence="10">The sequence shown here is derived from an EMBL/GenBank/DDBJ whole genome shotgun (WGS) entry which is preliminary data.</text>
</comment>
<evidence type="ECO:0000256" key="4">
    <source>
        <dbReference type="ARBA" id="ARBA00022692"/>
    </source>
</evidence>
<dbReference type="Pfam" id="PF06750">
    <property type="entry name" value="A24_N_bact"/>
    <property type="match status" value="1"/>
</dbReference>